<dbReference type="EMBL" id="JAPNKA010000001">
    <property type="protein sequence ID" value="MCY1081857.1"/>
    <property type="molecule type" value="Genomic_DNA"/>
</dbReference>
<sequence length="133" mass="14626">MASRVSTFLMFEGKAEEAMTFYVSLFKDASVTSIKRYGPGEPGTEGSVMMASFSLNGQRFMCIDSSVKHAFTFTPATSIFVDCESEAEIDTVAAKLSEGGQVLMPLGEYPFARKFIWLADRYGVSWQLSLTNA</sequence>
<feature type="domain" description="PhnB-like" evidence="1">
    <location>
        <begin position="4"/>
        <end position="128"/>
    </location>
</feature>
<reference evidence="2 3" key="1">
    <citation type="submission" date="2022-11" db="EMBL/GenBank/DDBJ databases">
        <title>Minimal conservation of predation-associated metabolite biosynthetic gene clusters underscores biosynthetic potential of Myxococcota including descriptions for ten novel species: Archangium lansinium sp. nov., Myxococcus landrumus sp. nov., Nannocystis bai.</title>
        <authorList>
            <person name="Ahearne A."/>
            <person name="Stevens C."/>
            <person name="Phillips K."/>
        </authorList>
    </citation>
    <scope>NUCLEOTIDE SEQUENCE [LARGE SCALE GENOMIC DNA]</scope>
    <source>
        <strain evidence="2 3">MIWBW</strain>
    </source>
</reference>
<proteinExistence type="predicted"/>
<organism evidence="2 3">
    <name type="scientific">Archangium lansingense</name>
    <dbReference type="NCBI Taxonomy" id="2995310"/>
    <lineage>
        <taxon>Bacteria</taxon>
        <taxon>Pseudomonadati</taxon>
        <taxon>Myxococcota</taxon>
        <taxon>Myxococcia</taxon>
        <taxon>Myxococcales</taxon>
        <taxon>Cystobacterineae</taxon>
        <taxon>Archangiaceae</taxon>
        <taxon>Archangium</taxon>
    </lineage>
</organism>
<evidence type="ECO:0000259" key="1">
    <source>
        <dbReference type="Pfam" id="PF06983"/>
    </source>
</evidence>
<gene>
    <name evidence="2" type="ORF">OV287_46160</name>
</gene>
<dbReference type="Pfam" id="PF06983">
    <property type="entry name" value="3-dmu-9_3-mt"/>
    <property type="match status" value="1"/>
</dbReference>
<dbReference type="RefSeq" id="WP_267540441.1">
    <property type="nucleotide sequence ID" value="NZ_JAPNKA010000001.1"/>
</dbReference>
<dbReference type="SUPFAM" id="SSF54593">
    <property type="entry name" value="Glyoxalase/Bleomycin resistance protein/Dihydroxybiphenyl dioxygenase"/>
    <property type="match status" value="1"/>
</dbReference>
<dbReference type="CDD" id="cd06588">
    <property type="entry name" value="PhnB_like"/>
    <property type="match status" value="1"/>
</dbReference>
<accession>A0ABT4AJH7</accession>
<dbReference type="InterPro" id="IPR029068">
    <property type="entry name" value="Glyas_Bleomycin-R_OHBP_Dase"/>
</dbReference>
<dbReference type="Proteomes" id="UP001207654">
    <property type="component" value="Unassembled WGS sequence"/>
</dbReference>
<dbReference type="PANTHER" id="PTHR33990">
    <property type="entry name" value="PROTEIN YJDN-RELATED"/>
    <property type="match status" value="1"/>
</dbReference>
<dbReference type="PANTHER" id="PTHR33990:SF4">
    <property type="entry name" value="PHNB-LIKE DOMAIN-CONTAINING PROTEIN"/>
    <property type="match status" value="1"/>
</dbReference>
<dbReference type="PIRSF" id="PIRSF021700">
    <property type="entry name" value="3_dmu_93_MTrfase"/>
    <property type="match status" value="1"/>
</dbReference>
<protein>
    <submittedName>
        <fullName evidence="2">VOC family protein</fullName>
    </submittedName>
</protein>
<dbReference type="InterPro" id="IPR028973">
    <property type="entry name" value="PhnB-like"/>
</dbReference>
<name>A0ABT4AJH7_9BACT</name>
<keyword evidence="3" id="KW-1185">Reference proteome</keyword>
<dbReference type="InterPro" id="IPR009725">
    <property type="entry name" value="3_dmu_93_MTrfase"/>
</dbReference>
<dbReference type="Gene3D" id="3.30.720.110">
    <property type="match status" value="1"/>
</dbReference>
<dbReference type="Gene3D" id="3.30.720.100">
    <property type="match status" value="1"/>
</dbReference>
<comment type="caution">
    <text evidence="2">The sequence shown here is derived from an EMBL/GenBank/DDBJ whole genome shotgun (WGS) entry which is preliminary data.</text>
</comment>
<evidence type="ECO:0000313" key="2">
    <source>
        <dbReference type="EMBL" id="MCY1081857.1"/>
    </source>
</evidence>
<evidence type="ECO:0000313" key="3">
    <source>
        <dbReference type="Proteomes" id="UP001207654"/>
    </source>
</evidence>